<evidence type="ECO:0000256" key="3">
    <source>
        <dbReference type="ARBA" id="ARBA00023082"/>
    </source>
</evidence>
<gene>
    <name evidence="8" type="ORF">GCM10009554_18310</name>
</gene>
<dbReference type="EMBL" id="BAAAHK010000004">
    <property type="protein sequence ID" value="GAA0933271.1"/>
    <property type="molecule type" value="Genomic_DNA"/>
</dbReference>
<dbReference type="Pfam" id="PF04542">
    <property type="entry name" value="Sigma70_r2"/>
    <property type="match status" value="1"/>
</dbReference>
<evidence type="ECO:0000256" key="2">
    <source>
        <dbReference type="ARBA" id="ARBA00023015"/>
    </source>
</evidence>
<dbReference type="RefSeq" id="WP_343966927.1">
    <property type="nucleotide sequence ID" value="NZ_BAAAHK010000004.1"/>
</dbReference>
<feature type="domain" description="RNA polymerase sigma factor 70 region 4 type 2" evidence="6">
    <location>
        <begin position="112"/>
        <end position="161"/>
    </location>
</feature>
<dbReference type="InterPro" id="IPR013249">
    <property type="entry name" value="RNA_pol_sigma70_r4_t2"/>
</dbReference>
<dbReference type="Proteomes" id="UP001500542">
    <property type="component" value="Unassembled WGS sequence"/>
</dbReference>
<keyword evidence="9" id="KW-1185">Reference proteome</keyword>
<evidence type="ECO:0000259" key="6">
    <source>
        <dbReference type="Pfam" id="PF08281"/>
    </source>
</evidence>
<reference evidence="8 9" key="1">
    <citation type="journal article" date="2019" name="Int. J. Syst. Evol. Microbiol.">
        <title>The Global Catalogue of Microorganisms (GCM) 10K type strain sequencing project: providing services to taxonomists for standard genome sequencing and annotation.</title>
        <authorList>
            <consortium name="The Broad Institute Genomics Platform"/>
            <consortium name="The Broad Institute Genome Sequencing Center for Infectious Disease"/>
            <person name="Wu L."/>
            <person name="Ma J."/>
        </authorList>
    </citation>
    <scope>NUCLEOTIDE SEQUENCE [LARGE SCALE GENOMIC DNA]</scope>
    <source>
        <strain evidence="8 9">JCM 10977</strain>
    </source>
</reference>
<organism evidence="8 9">
    <name type="scientific">Kribbella koreensis</name>
    <dbReference type="NCBI Taxonomy" id="57909"/>
    <lineage>
        <taxon>Bacteria</taxon>
        <taxon>Bacillati</taxon>
        <taxon>Actinomycetota</taxon>
        <taxon>Actinomycetes</taxon>
        <taxon>Propionibacteriales</taxon>
        <taxon>Kribbellaceae</taxon>
        <taxon>Kribbella</taxon>
    </lineage>
</organism>
<evidence type="ECO:0000256" key="1">
    <source>
        <dbReference type="ARBA" id="ARBA00010641"/>
    </source>
</evidence>
<name>A0ABN1PU13_9ACTN</name>
<accession>A0ABN1PU13</accession>
<dbReference type="InterPro" id="IPR046531">
    <property type="entry name" value="DUF6596"/>
</dbReference>
<dbReference type="Gene3D" id="1.10.10.10">
    <property type="entry name" value="Winged helix-like DNA-binding domain superfamily/Winged helix DNA-binding domain"/>
    <property type="match status" value="1"/>
</dbReference>
<evidence type="ECO:0000259" key="5">
    <source>
        <dbReference type="Pfam" id="PF04542"/>
    </source>
</evidence>
<comment type="similarity">
    <text evidence="1">Belongs to the sigma-70 factor family. ECF subfamily.</text>
</comment>
<protein>
    <submittedName>
        <fullName evidence="8">Sigma factor-like helix-turn-helix DNA-binding protein</fullName>
    </submittedName>
</protein>
<comment type="caution">
    <text evidence="8">The sequence shown here is derived from an EMBL/GenBank/DDBJ whole genome shotgun (WGS) entry which is preliminary data.</text>
</comment>
<dbReference type="PANTHER" id="PTHR47756">
    <property type="entry name" value="BLL6612 PROTEIN-RELATED"/>
    <property type="match status" value="1"/>
</dbReference>
<proteinExistence type="inferred from homology"/>
<sequence>MSDFELLLREETPQVLSALVRHYGHFDLAEEAVQEALLAAAQQWPSEGVPDNPRGWLIRVGSRRLTDLLRSESARRRREENAANLAAPEEFVASAPDVDDVAGRDDTLTLLFLCCHPAVSAASQIALTLRAVGGLTTAQIAAAFLVPEATMAQRISRAKRSIKQAGSTFEMPPEAERDARMGAVLHVLYLIFNEGYTASSGTSLHSAELTTEAIRLVRGVRRLLPDDGEVQGLLALMLLTDARRPARTDADGGLVPLADQDRSKWNKAAIVEGEALVTDALSRTQLGPYQVQAAIAAVHGTAERSEDTDWPQIVALYQVLEQISDNPMVTLNHAVAVAMATGPKEGLAVLEPLDSDNRITEHHRLEAVRAHLLEMSGDLDGARASYLQAARRTTSIPERNYLQSKADRLS</sequence>
<feature type="domain" description="RNA polymerase sigma-70 region 2" evidence="5">
    <location>
        <begin position="8"/>
        <end position="73"/>
    </location>
</feature>
<dbReference type="InterPro" id="IPR013324">
    <property type="entry name" value="RNA_pol_sigma_r3/r4-like"/>
</dbReference>
<dbReference type="SUPFAM" id="SSF88659">
    <property type="entry name" value="Sigma3 and sigma4 domains of RNA polymerase sigma factors"/>
    <property type="match status" value="1"/>
</dbReference>
<dbReference type="Pfam" id="PF08281">
    <property type="entry name" value="Sigma70_r4_2"/>
    <property type="match status" value="1"/>
</dbReference>
<keyword evidence="4" id="KW-0804">Transcription</keyword>
<evidence type="ECO:0000256" key="4">
    <source>
        <dbReference type="ARBA" id="ARBA00023163"/>
    </source>
</evidence>
<evidence type="ECO:0000313" key="9">
    <source>
        <dbReference type="Proteomes" id="UP001500542"/>
    </source>
</evidence>
<dbReference type="InterPro" id="IPR036388">
    <property type="entry name" value="WH-like_DNA-bd_sf"/>
</dbReference>
<keyword evidence="2" id="KW-0805">Transcription regulation</keyword>
<evidence type="ECO:0000313" key="8">
    <source>
        <dbReference type="EMBL" id="GAA0933271.1"/>
    </source>
</evidence>
<dbReference type="Gene3D" id="1.10.1740.10">
    <property type="match status" value="1"/>
</dbReference>
<dbReference type="InterPro" id="IPR007627">
    <property type="entry name" value="RNA_pol_sigma70_r2"/>
</dbReference>
<feature type="domain" description="DUF6596" evidence="7">
    <location>
        <begin position="180"/>
        <end position="280"/>
    </location>
</feature>
<keyword evidence="3" id="KW-0731">Sigma factor</keyword>
<dbReference type="SUPFAM" id="SSF88946">
    <property type="entry name" value="Sigma2 domain of RNA polymerase sigma factors"/>
    <property type="match status" value="1"/>
</dbReference>
<evidence type="ECO:0000259" key="7">
    <source>
        <dbReference type="Pfam" id="PF20239"/>
    </source>
</evidence>
<dbReference type="InterPro" id="IPR013325">
    <property type="entry name" value="RNA_pol_sigma_r2"/>
</dbReference>
<dbReference type="PANTHER" id="PTHR47756:SF2">
    <property type="entry name" value="BLL6612 PROTEIN"/>
    <property type="match status" value="1"/>
</dbReference>
<dbReference type="Pfam" id="PF20239">
    <property type="entry name" value="DUF6596"/>
    <property type="match status" value="1"/>
</dbReference>